<dbReference type="Proteomes" id="UP000009022">
    <property type="component" value="Unassembled WGS sequence"/>
</dbReference>
<dbReference type="OMA" id="TEYNDIG"/>
<keyword evidence="1" id="KW-0547">Nucleotide-binding</keyword>
<dbReference type="SMART" id="SM00490">
    <property type="entry name" value="HELICc"/>
    <property type="match status" value="1"/>
</dbReference>
<evidence type="ECO:0000259" key="6">
    <source>
        <dbReference type="PROSITE" id="PS51194"/>
    </source>
</evidence>
<dbReference type="GO" id="GO:0003723">
    <property type="term" value="F:RNA binding"/>
    <property type="evidence" value="ECO:0000318"/>
    <property type="project" value="GO_Central"/>
</dbReference>
<dbReference type="Pfam" id="PF21010">
    <property type="entry name" value="HA2_C"/>
    <property type="match status" value="1"/>
</dbReference>
<dbReference type="PANTHER" id="PTHR18934:SF221">
    <property type="entry name" value="ATP-DEPENDENT RNA HELICASE DHX34-RELATED"/>
    <property type="match status" value="1"/>
</dbReference>
<reference evidence="7 8" key="1">
    <citation type="journal article" date="2008" name="Nature">
        <title>The Trichoplax genome and the nature of placozoans.</title>
        <authorList>
            <person name="Srivastava M."/>
            <person name="Begovic E."/>
            <person name="Chapman J."/>
            <person name="Putnam N.H."/>
            <person name="Hellsten U."/>
            <person name="Kawashima T."/>
            <person name="Kuo A."/>
            <person name="Mitros T."/>
            <person name="Salamov A."/>
            <person name="Carpenter M.L."/>
            <person name="Signorovitch A.Y."/>
            <person name="Moreno M.A."/>
            <person name="Kamm K."/>
            <person name="Grimwood J."/>
            <person name="Schmutz J."/>
            <person name="Shapiro H."/>
            <person name="Grigoriev I.V."/>
            <person name="Buss L.W."/>
            <person name="Schierwater B."/>
            <person name="Dellaporta S.L."/>
            <person name="Rokhsar D.S."/>
        </authorList>
    </citation>
    <scope>NUCLEOTIDE SEQUENCE [LARGE SCALE GENOMIC DNA]</scope>
    <source>
        <strain evidence="7 8">Grell-BS-1999</strain>
    </source>
</reference>
<feature type="domain" description="Helicase ATP-binding" evidence="5">
    <location>
        <begin position="76"/>
        <end position="236"/>
    </location>
</feature>
<dbReference type="InterPro" id="IPR007502">
    <property type="entry name" value="Helicase-assoc_dom"/>
</dbReference>
<dbReference type="PROSITE" id="PS51194">
    <property type="entry name" value="HELICASE_CTER"/>
    <property type="match status" value="1"/>
</dbReference>
<protein>
    <submittedName>
        <fullName evidence="7">Uncharacterized protein</fullName>
    </submittedName>
</protein>
<dbReference type="GO" id="GO:0005524">
    <property type="term" value="F:ATP binding"/>
    <property type="evidence" value="ECO:0007669"/>
    <property type="project" value="UniProtKB-KW"/>
</dbReference>
<dbReference type="CDD" id="cd18791">
    <property type="entry name" value="SF2_C_RHA"/>
    <property type="match status" value="1"/>
</dbReference>
<evidence type="ECO:0000313" key="8">
    <source>
        <dbReference type="Proteomes" id="UP000009022"/>
    </source>
</evidence>
<dbReference type="Gene3D" id="1.20.120.1080">
    <property type="match status" value="1"/>
</dbReference>
<dbReference type="CDD" id="cd17979">
    <property type="entry name" value="DEXHc_DHX34"/>
    <property type="match status" value="1"/>
</dbReference>
<proteinExistence type="predicted"/>
<dbReference type="Pfam" id="PF00270">
    <property type="entry name" value="DEAD"/>
    <property type="match status" value="1"/>
</dbReference>
<dbReference type="PANTHER" id="PTHR18934">
    <property type="entry name" value="ATP-DEPENDENT RNA HELICASE"/>
    <property type="match status" value="1"/>
</dbReference>
<keyword evidence="4" id="KW-0067">ATP-binding</keyword>
<dbReference type="eggNOG" id="KOG0922">
    <property type="taxonomic scope" value="Eukaryota"/>
</dbReference>
<dbReference type="STRING" id="10228.B3S8W8"/>
<dbReference type="InterPro" id="IPR011545">
    <property type="entry name" value="DEAD/DEAH_box_helicase_dom"/>
</dbReference>
<dbReference type="OrthoDB" id="10253254at2759"/>
<dbReference type="HOGENOM" id="CLU_001832_5_2_1"/>
<evidence type="ECO:0000313" key="7">
    <source>
        <dbReference type="EMBL" id="EDV20774.1"/>
    </source>
</evidence>
<dbReference type="CTD" id="6757998"/>
<dbReference type="AlphaFoldDB" id="B3S8W8"/>
<dbReference type="SMART" id="SM00847">
    <property type="entry name" value="HA2"/>
    <property type="match status" value="1"/>
</dbReference>
<dbReference type="SMART" id="SM00487">
    <property type="entry name" value="DEXDc"/>
    <property type="match status" value="1"/>
</dbReference>
<keyword evidence="8" id="KW-1185">Reference proteome</keyword>
<dbReference type="InterPro" id="IPR027417">
    <property type="entry name" value="P-loop_NTPase"/>
</dbReference>
<dbReference type="GO" id="GO:0004386">
    <property type="term" value="F:helicase activity"/>
    <property type="evidence" value="ECO:0000318"/>
    <property type="project" value="GO_Central"/>
</dbReference>
<dbReference type="KEGG" id="tad:TRIADDRAFT_31352"/>
<sequence length="463" mass="52639">DLPLKYDKRYRCNFSILFHQNYDHLPRGLNQEKLKEFKQLVHLYEDFNQKQKFAKIRKIKNDQSNLPISQYRSKIITAVQQNQVVIIAGDTGCGKSTQVPQYLLNSGFSHIACTQPRRIACMSLAKRVGYEMLNQYGSRIAYQIRFEESKTRATKVLFLTEGLLLRQLVSDPTLSLYNVIVVDEVHERHVQGDFLLGILKDLLPIRRDLKLILMSATININLFANYFEGAPVIKIPGRLYPIQLEYVFDIVPEGVRKCIISTNIAETSVTIDGVRFIIDSGKVKEMSYDSGAKMHRLQEFWISKASAEQRKGRAGRTGPGVCFRLYSDSEYEAFEQYSTPEIRRISLDSLILQMLLLEIKNPTDFPFIEPPSKAALDHSVISLQDQDVIEKENMKLTVIGKMLANLPVEVVIGKTLIMGTLFKIIPSIVTMAAALAVQSPFYKTVDQGSEIAVSFTGFRITLR</sequence>
<feature type="domain" description="Helicase C-terminal" evidence="6">
    <location>
        <begin position="173"/>
        <end position="358"/>
    </location>
</feature>
<dbReference type="Gene3D" id="3.40.50.300">
    <property type="entry name" value="P-loop containing nucleotide triphosphate hydrolases"/>
    <property type="match status" value="2"/>
</dbReference>
<dbReference type="SUPFAM" id="SSF52540">
    <property type="entry name" value="P-loop containing nucleoside triphosphate hydrolases"/>
    <property type="match status" value="1"/>
</dbReference>
<feature type="non-terminal residue" evidence="7">
    <location>
        <position position="1"/>
    </location>
</feature>
<dbReference type="EMBL" id="DS985257">
    <property type="protein sequence ID" value="EDV20774.1"/>
    <property type="molecule type" value="Genomic_DNA"/>
</dbReference>
<dbReference type="InterPro" id="IPR014001">
    <property type="entry name" value="Helicase_ATP-bd"/>
</dbReference>
<keyword evidence="3" id="KW-0347">Helicase</keyword>
<dbReference type="GO" id="GO:0016787">
    <property type="term" value="F:hydrolase activity"/>
    <property type="evidence" value="ECO:0007669"/>
    <property type="project" value="UniProtKB-KW"/>
</dbReference>
<accession>B3S8W8</accession>
<dbReference type="GeneID" id="6757998"/>
<evidence type="ECO:0000259" key="5">
    <source>
        <dbReference type="PROSITE" id="PS51192"/>
    </source>
</evidence>
<dbReference type="PROSITE" id="PS51192">
    <property type="entry name" value="HELICASE_ATP_BIND_1"/>
    <property type="match status" value="1"/>
</dbReference>
<name>B3S8W8_TRIAD</name>
<dbReference type="FunFam" id="3.40.50.300:FF:000725">
    <property type="entry name" value="probable ATP-dependent RNA helicase DHX34"/>
    <property type="match status" value="1"/>
</dbReference>
<dbReference type="PhylomeDB" id="B3S8W8"/>
<evidence type="ECO:0000256" key="1">
    <source>
        <dbReference type="ARBA" id="ARBA00022741"/>
    </source>
</evidence>
<organism evidence="7 8">
    <name type="scientific">Trichoplax adhaerens</name>
    <name type="common">Trichoplax reptans</name>
    <dbReference type="NCBI Taxonomy" id="10228"/>
    <lineage>
        <taxon>Eukaryota</taxon>
        <taxon>Metazoa</taxon>
        <taxon>Placozoa</taxon>
        <taxon>Uniplacotomia</taxon>
        <taxon>Trichoplacea</taxon>
        <taxon>Trichoplacidae</taxon>
        <taxon>Trichoplax</taxon>
    </lineage>
</organism>
<evidence type="ECO:0000256" key="3">
    <source>
        <dbReference type="ARBA" id="ARBA00022806"/>
    </source>
</evidence>
<dbReference type="InParanoid" id="B3S8W8"/>
<dbReference type="InterPro" id="IPR001650">
    <property type="entry name" value="Helicase_C-like"/>
</dbReference>
<dbReference type="RefSeq" id="XP_002116715.1">
    <property type="nucleotide sequence ID" value="XM_002116679.1"/>
</dbReference>
<keyword evidence="2" id="KW-0378">Hydrolase</keyword>
<dbReference type="GO" id="GO:0000184">
    <property type="term" value="P:nuclear-transcribed mRNA catabolic process, nonsense-mediated decay"/>
    <property type="evidence" value="ECO:0000318"/>
    <property type="project" value="GO_Central"/>
</dbReference>
<evidence type="ECO:0000256" key="2">
    <source>
        <dbReference type="ARBA" id="ARBA00022801"/>
    </source>
</evidence>
<dbReference type="FunFam" id="3.40.50.300:FF:004724">
    <property type="entry name" value="Uncharacterized protein"/>
    <property type="match status" value="1"/>
</dbReference>
<gene>
    <name evidence="7" type="ORF">TRIADDRAFT_31352</name>
</gene>
<evidence type="ECO:0000256" key="4">
    <source>
        <dbReference type="ARBA" id="ARBA00022840"/>
    </source>
</evidence>